<evidence type="ECO:0000313" key="2">
    <source>
        <dbReference type="Proteomes" id="UP000708208"/>
    </source>
</evidence>
<proteinExistence type="predicted"/>
<name>A0A8J2PES8_9HEXA</name>
<keyword evidence="2" id="KW-1185">Reference proteome</keyword>
<evidence type="ECO:0000313" key="1">
    <source>
        <dbReference type="EMBL" id="CAG7821007.1"/>
    </source>
</evidence>
<dbReference type="Proteomes" id="UP000708208">
    <property type="component" value="Unassembled WGS sequence"/>
</dbReference>
<dbReference type="EMBL" id="CAJVCH010497084">
    <property type="protein sequence ID" value="CAG7821007.1"/>
    <property type="molecule type" value="Genomic_DNA"/>
</dbReference>
<dbReference type="AlphaFoldDB" id="A0A8J2PES8"/>
<accession>A0A8J2PES8</accession>
<reference evidence="1" key="1">
    <citation type="submission" date="2021-06" db="EMBL/GenBank/DDBJ databases">
        <authorList>
            <person name="Hodson N. C."/>
            <person name="Mongue J. A."/>
            <person name="Jaron S. K."/>
        </authorList>
    </citation>
    <scope>NUCLEOTIDE SEQUENCE</scope>
</reference>
<comment type="caution">
    <text evidence="1">The sequence shown here is derived from an EMBL/GenBank/DDBJ whole genome shotgun (WGS) entry which is preliminary data.</text>
</comment>
<gene>
    <name evidence="1" type="ORF">AFUS01_LOCUS31370</name>
</gene>
<protein>
    <submittedName>
        <fullName evidence="1">Uncharacterized protein</fullName>
    </submittedName>
</protein>
<sequence length="71" mass="8339">MGLILMPLFFADRTLINGPLHFDKWTSGSPDYRKTLYGISFYYIAHGMSLERVIWPCFQIHANHLIPLKRE</sequence>
<organism evidence="1 2">
    <name type="scientific">Allacma fusca</name>
    <dbReference type="NCBI Taxonomy" id="39272"/>
    <lineage>
        <taxon>Eukaryota</taxon>
        <taxon>Metazoa</taxon>
        <taxon>Ecdysozoa</taxon>
        <taxon>Arthropoda</taxon>
        <taxon>Hexapoda</taxon>
        <taxon>Collembola</taxon>
        <taxon>Symphypleona</taxon>
        <taxon>Sminthuridae</taxon>
        <taxon>Allacma</taxon>
    </lineage>
</organism>